<reference evidence="1 2" key="1">
    <citation type="journal article" date="2012" name="J. Bacteriol.">
        <title>De Novo Genome Project of Cupriavidus basilensis OR16.</title>
        <authorList>
            <person name="Cserhati M."/>
            <person name="Kriszt B."/>
            <person name="Szoboszlay S."/>
            <person name="Toth A."/>
            <person name="Szabo I."/>
            <person name="Tancsics A."/>
            <person name="Nagy I."/>
            <person name="Horvath B."/>
            <person name="Nagy I."/>
            <person name="Kukolya J."/>
        </authorList>
    </citation>
    <scope>NUCLEOTIDE SEQUENCE [LARGE SCALE GENOMIC DNA]</scope>
    <source>
        <strain evidence="1 2">OR16</strain>
    </source>
</reference>
<gene>
    <name evidence="1" type="ORF">OR16_03697</name>
</gene>
<dbReference type="Proteomes" id="UP000005808">
    <property type="component" value="Unassembled WGS sequence"/>
</dbReference>
<protein>
    <submittedName>
        <fullName evidence="1">Uncharacterized protein</fullName>
    </submittedName>
</protein>
<dbReference type="EMBL" id="AHJE01000010">
    <property type="protein sequence ID" value="EHP44340.1"/>
    <property type="molecule type" value="Genomic_DNA"/>
</dbReference>
<comment type="caution">
    <text evidence="1">The sequence shown here is derived from an EMBL/GenBank/DDBJ whole genome shotgun (WGS) entry which is preliminary data.</text>
</comment>
<dbReference type="AlphaFoldDB" id="H1RZJ8"/>
<organism evidence="1 2">
    <name type="scientific">Cupriavidus basilensis OR16</name>
    <dbReference type="NCBI Taxonomy" id="1127483"/>
    <lineage>
        <taxon>Bacteria</taxon>
        <taxon>Pseudomonadati</taxon>
        <taxon>Pseudomonadota</taxon>
        <taxon>Betaproteobacteria</taxon>
        <taxon>Burkholderiales</taxon>
        <taxon>Burkholderiaceae</taxon>
        <taxon>Cupriavidus</taxon>
    </lineage>
</organism>
<accession>H1RZJ8</accession>
<dbReference type="PATRIC" id="fig|1127483.3.peg.752"/>
<evidence type="ECO:0000313" key="2">
    <source>
        <dbReference type="Proteomes" id="UP000005808"/>
    </source>
</evidence>
<evidence type="ECO:0000313" key="1">
    <source>
        <dbReference type="EMBL" id="EHP44340.1"/>
    </source>
</evidence>
<sequence>METDMPWFVVLAGAHWRQLSPTIFKTHARVDDWSQLFCDGVDTSGRMIELRHKESIILVPNSAVLVAVRLGEDKGRMGFVSDTDGGDIGDD</sequence>
<name>H1RZJ8_9BURK</name>
<proteinExistence type="predicted"/>